<name>A0A9W6DF74_9FIRM</name>
<keyword evidence="1" id="KW-1133">Transmembrane helix</keyword>
<dbReference type="Proteomes" id="UP001144256">
    <property type="component" value="Unassembled WGS sequence"/>
</dbReference>
<evidence type="ECO:0000256" key="1">
    <source>
        <dbReference type="SAM" id="Phobius"/>
    </source>
</evidence>
<dbReference type="RefSeq" id="WP_281814428.1">
    <property type="nucleotide sequence ID" value="NZ_BRLB01000003.1"/>
</dbReference>
<feature type="transmembrane region" description="Helical" evidence="1">
    <location>
        <begin position="12"/>
        <end position="31"/>
    </location>
</feature>
<dbReference type="EMBL" id="BRLB01000003">
    <property type="protein sequence ID" value="GKX29163.1"/>
    <property type="molecule type" value="Genomic_DNA"/>
</dbReference>
<gene>
    <name evidence="2" type="ORF">SH1V18_16430</name>
</gene>
<dbReference type="AlphaFoldDB" id="A0A9W6DF74"/>
<comment type="caution">
    <text evidence="2">The sequence shown here is derived from an EMBL/GenBank/DDBJ whole genome shotgun (WGS) entry which is preliminary data.</text>
</comment>
<sequence>MKKETYVHKRKILTKIILITIYITFIGYLLGNVQSIADWNYSIHEMLYIPCYIAYYLFPLELCIWLYYAIKSIKEPRDNMMKYNNIKMYLRNSLLVVSVMAILSFFYIQSMNISTTGLFEVENKFNKTNAYYIQINNKNIKCSKNEYNLVKEGDLYMVDFSWNKKWPQKGSLKYIEPTDISE</sequence>
<keyword evidence="1" id="KW-0812">Transmembrane</keyword>
<organism evidence="2 3">
    <name type="scientific">Vallitalea longa</name>
    <dbReference type="NCBI Taxonomy" id="2936439"/>
    <lineage>
        <taxon>Bacteria</taxon>
        <taxon>Bacillati</taxon>
        <taxon>Bacillota</taxon>
        <taxon>Clostridia</taxon>
        <taxon>Lachnospirales</taxon>
        <taxon>Vallitaleaceae</taxon>
        <taxon>Vallitalea</taxon>
    </lineage>
</organism>
<keyword evidence="3" id="KW-1185">Reference proteome</keyword>
<feature type="transmembrane region" description="Helical" evidence="1">
    <location>
        <begin position="46"/>
        <end position="68"/>
    </location>
</feature>
<proteinExistence type="predicted"/>
<evidence type="ECO:0000313" key="2">
    <source>
        <dbReference type="EMBL" id="GKX29163.1"/>
    </source>
</evidence>
<accession>A0A9W6DF74</accession>
<evidence type="ECO:0000313" key="3">
    <source>
        <dbReference type="Proteomes" id="UP001144256"/>
    </source>
</evidence>
<reference evidence="2" key="1">
    <citation type="submission" date="2022-06" db="EMBL/GenBank/DDBJ databases">
        <title>Vallitalea longa sp. nov., an anaerobic bacterium isolated from marine sediment.</title>
        <authorList>
            <person name="Hirano S."/>
            <person name="Terahara T."/>
            <person name="Mori K."/>
            <person name="Hamada M."/>
            <person name="Matsumoto R."/>
            <person name="Kobayashi T."/>
        </authorList>
    </citation>
    <scope>NUCLEOTIDE SEQUENCE</scope>
    <source>
        <strain evidence="2">SH18-1</strain>
    </source>
</reference>
<keyword evidence="1" id="KW-0472">Membrane</keyword>
<protein>
    <submittedName>
        <fullName evidence="2">Uncharacterized protein</fullName>
    </submittedName>
</protein>
<feature type="transmembrane region" description="Helical" evidence="1">
    <location>
        <begin position="89"/>
        <end position="108"/>
    </location>
</feature>